<dbReference type="InterPro" id="IPR023088">
    <property type="entry name" value="PDEase"/>
</dbReference>
<evidence type="ECO:0000256" key="6">
    <source>
        <dbReference type="PIRSR" id="PIRSR623088-2"/>
    </source>
</evidence>
<feature type="binding site" evidence="6">
    <location>
        <begin position="613"/>
        <end position="617"/>
    </location>
    <ligand>
        <name>AMP</name>
        <dbReference type="ChEBI" id="CHEBI:456215"/>
    </ligand>
</feature>
<keyword evidence="12" id="KW-1185">Reference proteome</keyword>
<reference evidence="11 12" key="1">
    <citation type="journal article" date="2019" name="Sci. Data">
        <title>Hybrid genome assembly and annotation of Danionella translucida.</title>
        <authorList>
            <person name="Kadobianskyi M."/>
            <person name="Schulze L."/>
            <person name="Schuelke M."/>
            <person name="Judkewitz B."/>
        </authorList>
    </citation>
    <scope>NUCLEOTIDE SEQUENCE [LARGE SCALE GENOMIC DNA]</scope>
    <source>
        <strain evidence="11 12">Bolton</strain>
    </source>
</reference>
<dbReference type="EMBL" id="SRMA01026012">
    <property type="protein sequence ID" value="TRY88954.1"/>
    <property type="molecule type" value="Genomic_DNA"/>
</dbReference>
<feature type="region of interest" description="Disordered" evidence="9">
    <location>
        <begin position="1"/>
        <end position="34"/>
    </location>
</feature>
<dbReference type="Proteomes" id="UP000316079">
    <property type="component" value="Unassembled WGS sequence"/>
</dbReference>
<dbReference type="SMART" id="SM00471">
    <property type="entry name" value="HDc"/>
    <property type="match status" value="1"/>
</dbReference>
<evidence type="ECO:0000256" key="9">
    <source>
        <dbReference type="SAM" id="MobiDB-lite"/>
    </source>
</evidence>
<evidence type="ECO:0000256" key="1">
    <source>
        <dbReference type="ARBA" id="ARBA00007648"/>
    </source>
</evidence>
<keyword evidence="2" id="KW-0140">cGMP</keyword>
<evidence type="ECO:0000313" key="12">
    <source>
        <dbReference type="Proteomes" id="UP000316079"/>
    </source>
</evidence>
<dbReference type="OrthoDB" id="74705at2759"/>
<feature type="binding site" evidence="7">
    <location>
        <position position="617"/>
    </location>
    <ligand>
        <name>Zn(2+)</name>
        <dbReference type="ChEBI" id="CHEBI:29105"/>
        <label>1</label>
    </ligand>
</feature>
<evidence type="ECO:0000256" key="4">
    <source>
        <dbReference type="ARBA" id="ARBA00022801"/>
    </source>
</evidence>
<dbReference type="GO" id="GO:0046872">
    <property type="term" value="F:metal ion binding"/>
    <property type="evidence" value="ECO:0007669"/>
    <property type="project" value="UniProtKB-KW"/>
</dbReference>
<dbReference type="STRING" id="623744.A0A553QG90"/>
<feature type="binding site" evidence="7">
    <location>
        <position position="654"/>
    </location>
    <ligand>
        <name>Zn(2+)</name>
        <dbReference type="ChEBI" id="CHEBI:29105"/>
        <label>1</label>
    </ligand>
</feature>
<feature type="domain" description="PDEase" evidence="10">
    <location>
        <begin position="536"/>
        <end position="860"/>
    </location>
</feature>
<keyword evidence="3 7" id="KW-0479">Metal-binding</keyword>
<organism evidence="11 12">
    <name type="scientific">Danionella cerebrum</name>
    <dbReference type="NCBI Taxonomy" id="2873325"/>
    <lineage>
        <taxon>Eukaryota</taxon>
        <taxon>Metazoa</taxon>
        <taxon>Chordata</taxon>
        <taxon>Craniata</taxon>
        <taxon>Vertebrata</taxon>
        <taxon>Euteleostomi</taxon>
        <taxon>Actinopterygii</taxon>
        <taxon>Neopterygii</taxon>
        <taxon>Teleostei</taxon>
        <taxon>Ostariophysi</taxon>
        <taxon>Cypriniformes</taxon>
        <taxon>Danionidae</taxon>
        <taxon>Danioninae</taxon>
        <taxon>Danionella</taxon>
    </lineage>
</organism>
<dbReference type="GO" id="GO:0004114">
    <property type="term" value="F:3',5'-cyclic-nucleotide phosphodiesterase activity"/>
    <property type="evidence" value="ECO:0007669"/>
    <property type="project" value="InterPro"/>
</dbReference>
<feature type="compositionally biased region" description="Basic and acidic residues" evidence="9">
    <location>
        <begin position="20"/>
        <end position="34"/>
    </location>
</feature>
<dbReference type="AlphaFoldDB" id="A0A553QG90"/>
<evidence type="ECO:0000256" key="2">
    <source>
        <dbReference type="ARBA" id="ARBA00022535"/>
    </source>
</evidence>
<evidence type="ECO:0000313" key="11">
    <source>
        <dbReference type="EMBL" id="TRY88954.1"/>
    </source>
</evidence>
<comment type="caution">
    <text evidence="11">The sequence shown here is derived from an EMBL/GenBank/DDBJ whole genome shotgun (WGS) entry which is preliminary data.</text>
</comment>
<dbReference type="PANTHER" id="PTHR11347">
    <property type="entry name" value="CYCLIC NUCLEOTIDE PHOSPHODIESTERASE"/>
    <property type="match status" value="1"/>
</dbReference>
<evidence type="ECO:0000259" key="10">
    <source>
        <dbReference type="PROSITE" id="PS51845"/>
    </source>
</evidence>
<feature type="binding site" evidence="7">
    <location>
        <position position="654"/>
    </location>
    <ligand>
        <name>Zn(2+)</name>
        <dbReference type="ChEBI" id="CHEBI:29105"/>
        <label>2</label>
    </ligand>
</feature>
<dbReference type="InterPro" id="IPR003607">
    <property type="entry name" value="HD/PDEase_dom"/>
</dbReference>
<feature type="binding site" evidence="6">
    <location>
        <position position="817"/>
    </location>
    <ligand>
        <name>AMP</name>
        <dbReference type="ChEBI" id="CHEBI:456215"/>
    </ligand>
</feature>
<dbReference type="Gene3D" id="1.10.1300.10">
    <property type="entry name" value="3'5'-cyclic nucleotide phosphodiesterase, catalytic domain"/>
    <property type="match status" value="1"/>
</dbReference>
<gene>
    <name evidence="11" type="ORF">DNTS_013330</name>
</gene>
<dbReference type="GO" id="GO:0007165">
    <property type="term" value="P:signal transduction"/>
    <property type="evidence" value="ECO:0007669"/>
    <property type="project" value="InterPro"/>
</dbReference>
<dbReference type="PRINTS" id="PR00387">
    <property type="entry name" value="PDIESTERASE1"/>
</dbReference>
<evidence type="ECO:0000256" key="5">
    <source>
        <dbReference type="PIRSR" id="PIRSR623088-1"/>
    </source>
</evidence>
<dbReference type="EC" id="3.1.4.-" evidence="8"/>
<dbReference type="SUPFAM" id="SSF109604">
    <property type="entry name" value="HD-domain/PDEase-like"/>
    <property type="match status" value="1"/>
</dbReference>
<evidence type="ECO:0000256" key="8">
    <source>
        <dbReference type="RuleBase" id="RU363067"/>
    </source>
</evidence>
<comment type="similarity">
    <text evidence="1 8">Belongs to the cyclic nucleotide phosphodiesterase family.</text>
</comment>
<dbReference type="PROSITE" id="PS00126">
    <property type="entry name" value="PDEASE_I_1"/>
    <property type="match status" value="1"/>
</dbReference>
<comment type="cofactor">
    <cofactor evidence="8">
        <name>a divalent metal cation</name>
        <dbReference type="ChEBI" id="CHEBI:60240"/>
    </cofactor>
    <text evidence="8">Binds 2 divalent metal cations per subunit. Site 1 may preferentially bind zinc ions, while site 2 has a preference for magnesium and/or manganese ions.</text>
</comment>
<name>A0A553QG90_9TELE</name>
<dbReference type="InterPro" id="IPR003018">
    <property type="entry name" value="GAF"/>
</dbReference>
<feature type="active site" description="Proton donor" evidence="5">
    <location>
        <position position="613"/>
    </location>
</feature>
<accession>A0A553QG90</accession>
<dbReference type="SMART" id="SM00065">
    <property type="entry name" value="GAF"/>
    <property type="match status" value="1"/>
</dbReference>
<dbReference type="InterPro" id="IPR036971">
    <property type="entry name" value="PDEase_catalytic_dom_sf"/>
</dbReference>
<dbReference type="InterPro" id="IPR029016">
    <property type="entry name" value="GAF-like_dom_sf"/>
</dbReference>
<dbReference type="Pfam" id="PF01590">
    <property type="entry name" value="GAF"/>
    <property type="match status" value="1"/>
</dbReference>
<dbReference type="InterPro" id="IPR023174">
    <property type="entry name" value="PDEase_CS"/>
</dbReference>
<dbReference type="Gene3D" id="3.30.450.40">
    <property type="match status" value="2"/>
</dbReference>
<sequence>MREKMPCLNAESLSSLPDQRGSRGEKKAKGGEKGAILERKEQKVIASAGWLRSPLRAPVVKTQRLGFRMGKESEKVRTWLDDCSDSARSYFSRSSRSLMNGCVEKAQAAQNLITDPRSRRTSLDLRRKSHPMCGLSQTSMESSTTERPHSCLPVFHRIDSLDQDKSHCPQTLDVPISLSVSRWKCSNCLSSPRCTGDDACNFMMKLFGDLFGPTQEENIYFQVLQHLCEVTHAQRCLISMTTMDRAGEKCLGPVFQSDGESVYNNQQTEWVKCIMGYVVSTGRPLILRDVHESSTIQSELYGREEYIPKGVLSLPVLNHKNEVIGVVMAVNKTRTGSREVVSFSQQDEKVLSSHMTFLGLILENSQLFRSSEQEGKRNQTTPEGTDRFVVSQKPFSRMVRTEHNKSNFSVHSATRKCDIYDLSYIHALHVQNSMETLNIVNHMAQTSKISEIRSLISTPLRDRQEDNLLGVCHLVNKTSALNETQAFSRAEEHLLEDFAVFCALGLQKFNSQQTVDETRARLAVTTEVLSYQISASQEKPEDLEEPAIPSSDTLCLRDFGFSDFSLSQAAMTQAVVRMFLDLNLPQEFSIDYKALCQWVLSVQKCYRSNVVYHNWSHALRTAQCMFAMMQTDEFKNNFSSMEVLALMIASLCHDLDHRGVNNSYVVRSNQPLSQLYGQSSLEHHHYDMCLLILNNPGSQILSSLSVNKYKACVQMIEKNILATDLAIYIEKRAKFFKLVQSDCCLWKDEGHRELLRSMLMTASDICAITKPWPVQKRIAELVATEFYAQGDREKWEFNIQPIGVMDRENCSRLPQMQVDYIDGICAPLYEALASVCESCSPLKDGCGNNRKHWQHLVDSKMKD</sequence>
<evidence type="ECO:0000256" key="3">
    <source>
        <dbReference type="ARBA" id="ARBA00022723"/>
    </source>
</evidence>
<proteinExistence type="inferred from homology"/>
<protein>
    <recommendedName>
        <fullName evidence="8">Phosphodiesterase</fullName>
        <ecNumber evidence="8">3.1.4.-</ecNumber>
    </recommendedName>
</protein>
<dbReference type="PROSITE" id="PS51845">
    <property type="entry name" value="PDEASE_I_2"/>
    <property type="match status" value="1"/>
</dbReference>
<feature type="binding site" evidence="6">
    <location>
        <position position="654"/>
    </location>
    <ligand>
        <name>AMP</name>
        <dbReference type="ChEBI" id="CHEBI:456215"/>
    </ligand>
</feature>
<feature type="binding site" evidence="7">
    <location>
        <position position="764"/>
    </location>
    <ligand>
        <name>Zn(2+)</name>
        <dbReference type="ChEBI" id="CHEBI:29105"/>
        <label>1</label>
    </ligand>
</feature>
<dbReference type="SUPFAM" id="SSF55781">
    <property type="entry name" value="GAF domain-like"/>
    <property type="match status" value="2"/>
</dbReference>
<dbReference type="FunFam" id="1.10.1300.10:FF:000003">
    <property type="entry name" value="Phosphodiesterase"/>
    <property type="match status" value="1"/>
</dbReference>
<feature type="binding site" evidence="6">
    <location>
        <position position="764"/>
    </location>
    <ligand>
        <name>AMP</name>
        <dbReference type="ChEBI" id="CHEBI:456215"/>
    </ligand>
</feature>
<dbReference type="CDD" id="cd00077">
    <property type="entry name" value="HDc"/>
    <property type="match status" value="1"/>
</dbReference>
<dbReference type="Pfam" id="PF00233">
    <property type="entry name" value="PDEase_I"/>
    <property type="match status" value="1"/>
</dbReference>
<feature type="binding site" evidence="7">
    <location>
        <position position="653"/>
    </location>
    <ligand>
        <name>Zn(2+)</name>
        <dbReference type="ChEBI" id="CHEBI:29105"/>
        <label>1</label>
    </ligand>
</feature>
<keyword evidence="4 8" id="KW-0378">Hydrolase</keyword>
<dbReference type="InterPro" id="IPR002073">
    <property type="entry name" value="PDEase_catalytic_dom"/>
</dbReference>
<evidence type="ECO:0000256" key="7">
    <source>
        <dbReference type="PIRSR" id="PIRSR623088-3"/>
    </source>
</evidence>